<name>V8C680_9BACT</name>
<evidence type="ECO:0000313" key="2">
    <source>
        <dbReference type="EMBL" id="ETD22261.1"/>
    </source>
</evidence>
<dbReference type="PATRIC" id="fig|1073366.3.peg.2709"/>
<feature type="signal peptide" evidence="1">
    <location>
        <begin position="1"/>
        <end position="26"/>
    </location>
</feature>
<evidence type="ECO:0008006" key="4">
    <source>
        <dbReference type="Google" id="ProtNLM"/>
    </source>
</evidence>
<comment type="caution">
    <text evidence="2">The sequence shown here is derived from an EMBL/GenBank/DDBJ whole genome shotgun (WGS) entry which is preliminary data.</text>
</comment>
<accession>V8C680</accession>
<organism evidence="2 3">
    <name type="scientific">Prevotella nigrescens CC14M</name>
    <dbReference type="NCBI Taxonomy" id="1073366"/>
    <lineage>
        <taxon>Bacteria</taxon>
        <taxon>Pseudomonadati</taxon>
        <taxon>Bacteroidota</taxon>
        <taxon>Bacteroidia</taxon>
        <taxon>Bacteroidales</taxon>
        <taxon>Prevotellaceae</taxon>
        <taxon>Prevotella</taxon>
    </lineage>
</organism>
<evidence type="ECO:0000256" key="1">
    <source>
        <dbReference type="SAM" id="SignalP"/>
    </source>
</evidence>
<dbReference type="EMBL" id="AZJH01000053">
    <property type="protein sequence ID" value="ETD22261.1"/>
    <property type="molecule type" value="Genomic_DNA"/>
</dbReference>
<dbReference type="HOGENOM" id="CLU_035806_0_0_10"/>
<proteinExistence type="predicted"/>
<keyword evidence="3" id="KW-1185">Reference proteome</keyword>
<dbReference type="PROSITE" id="PS51257">
    <property type="entry name" value="PROKAR_LIPOPROTEIN"/>
    <property type="match status" value="1"/>
</dbReference>
<feature type="chain" id="PRO_5004768681" description="Fibrobacter succinogenes major paralogous domain-containing protein" evidence="1">
    <location>
        <begin position="27"/>
        <end position="538"/>
    </location>
</feature>
<dbReference type="AlphaFoldDB" id="V8C680"/>
<dbReference type="Proteomes" id="UP000018727">
    <property type="component" value="Unassembled WGS sequence"/>
</dbReference>
<sequence>MKIKKYQFLGAVLLLLATACTNDSMQDDNTPSQELDTEGLTAFVIEDNEATTKGTMTRTTGEYDGSGLNFYWTTDDPLWVNKATTGTPDLLQSKKSNIAEQLQDSPIMGGVKRASKASFYFDGTFTAEQYVVRYTGKNGTKDKVTIKNVQMQAVPNDASHIGESGDCGTATAKKQFNNRYTFMLDHKASYMVFLPYNTPGAIEGAKLTKIKVTADKAIAGAFDFNDKGIDISSRPAVSDDNKSITLNLSGNFAIPAAPTKEANAAIMVIAPGTYSTFTVEYTLYDSTTGISGTVTKTYSNVKFTAGLNKKVSMNLQIPLFRSDNYYMWDAAVNKHYWAGNETYQPTKNGGHDEHYPKTDSDPRWFNTNTKSGTQLSVAASRSCIDAPNINECVWYVRKGEPYWDDTYLWSMRGHLYNKGMWFKKLGVIAKENGKPVAALKDADDKGKDWRKNDFGDMPDTKDIQKGTPNEIGKYFFLPAMGFFDEGTLNGFRVAGLYWSSTSDHFIANRAHNLYFTEATAIVSNIRDRKCGCYLWKVE</sequence>
<dbReference type="RefSeq" id="WP_023926644.1">
    <property type="nucleotide sequence ID" value="NZ_KI669440.1"/>
</dbReference>
<reference evidence="2 3" key="1">
    <citation type="submission" date="2013-10" db="EMBL/GenBank/DDBJ databases">
        <title>The Genome Sequence of Prevotella nigrescens CC14M.</title>
        <authorList>
            <consortium name="The Broad Institute Genomics Platform"/>
            <person name="Earl A."/>
            <person name="Allen-Vercoe E."/>
            <person name="Daigneault M."/>
            <person name="Young S.K."/>
            <person name="Zeng Q."/>
            <person name="Gargeya S."/>
            <person name="Fitzgerald M."/>
            <person name="Abouelleil A."/>
            <person name="Alvarado L."/>
            <person name="Chapman S.B."/>
            <person name="Gainer-Dewar J."/>
            <person name="Goldberg J."/>
            <person name="Griggs A."/>
            <person name="Gujja S."/>
            <person name="Hansen M."/>
            <person name="Howarth C."/>
            <person name="Imamovic A."/>
            <person name="Ireland A."/>
            <person name="Larimer J."/>
            <person name="McCowan C."/>
            <person name="Murphy C."/>
            <person name="Pearson M."/>
            <person name="Poon T.W."/>
            <person name="Priest M."/>
            <person name="Roberts A."/>
            <person name="Saif S."/>
            <person name="Shea T."/>
            <person name="Sykes S."/>
            <person name="Wortman J."/>
            <person name="Nusbaum C."/>
            <person name="Birren B."/>
        </authorList>
    </citation>
    <scope>NUCLEOTIDE SEQUENCE [LARGE SCALE GENOMIC DNA]</scope>
    <source>
        <strain evidence="2 3">CC14M</strain>
    </source>
</reference>
<gene>
    <name evidence="2" type="ORF">HMPREF1173_02643</name>
</gene>
<protein>
    <recommendedName>
        <fullName evidence="4">Fibrobacter succinogenes major paralogous domain-containing protein</fullName>
    </recommendedName>
</protein>
<keyword evidence="1" id="KW-0732">Signal</keyword>
<evidence type="ECO:0000313" key="3">
    <source>
        <dbReference type="Proteomes" id="UP000018727"/>
    </source>
</evidence>
<dbReference type="OrthoDB" id="1081166at2"/>